<evidence type="ECO:0000256" key="3">
    <source>
        <dbReference type="RuleBase" id="RU000363"/>
    </source>
</evidence>
<dbReference type="Pfam" id="PF00106">
    <property type="entry name" value="adh_short"/>
    <property type="match status" value="1"/>
</dbReference>
<dbReference type="PRINTS" id="PR00081">
    <property type="entry name" value="GDHRDH"/>
</dbReference>
<gene>
    <name evidence="4" type="ORF">E6C70_12995</name>
</gene>
<sequence length="226" mass="23083">MTVLVTGANRGLGSAFASALVERGAMKVYAAARDPEAIRTPGVTAVGLDVTDHTQLAGLAERLSDVTMVINNSGIHRRTSLFDDDAVDVVESVLRTNLLGTLAVSAAFTPVIIANGAGVIANMLSAGSWLAGPGNLAYAVSKAAALSLTNNMRAELGPKGVQVTAIHAGFIDTDMMAAFPGAKLSPRDVSNAALSAIAEGAQEVLVDEMSWRAKTASALPVPGFPA</sequence>
<dbReference type="Gene3D" id="3.40.50.720">
    <property type="entry name" value="NAD(P)-binding Rossmann-like Domain"/>
    <property type="match status" value="1"/>
</dbReference>
<dbReference type="OrthoDB" id="3212478at2"/>
<evidence type="ECO:0000256" key="2">
    <source>
        <dbReference type="ARBA" id="ARBA00023002"/>
    </source>
</evidence>
<dbReference type="GO" id="GO:0016491">
    <property type="term" value="F:oxidoreductase activity"/>
    <property type="evidence" value="ECO:0007669"/>
    <property type="project" value="UniProtKB-KW"/>
</dbReference>
<dbReference type="PROSITE" id="PS00061">
    <property type="entry name" value="ADH_SHORT"/>
    <property type="match status" value="1"/>
</dbReference>
<dbReference type="GO" id="GO:0016020">
    <property type="term" value="C:membrane"/>
    <property type="evidence" value="ECO:0007669"/>
    <property type="project" value="TreeGrafter"/>
</dbReference>
<reference evidence="4 5" key="1">
    <citation type="submission" date="2019-04" db="EMBL/GenBank/DDBJ databases">
        <authorList>
            <person name="Jiang L."/>
        </authorList>
    </citation>
    <scope>NUCLEOTIDE SEQUENCE [LARGE SCALE GENOMIC DNA]</scope>
    <source>
        <strain evidence="4 5">YIM 131861</strain>
    </source>
</reference>
<protein>
    <submittedName>
        <fullName evidence="4">SDR family NAD(P)-dependent oxidoreductase</fullName>
    </submittedName>
</protein>
<comment type="similarity">
    <text evidence="1 3">Belongs to the short-chain dehydrogenases/reductases (SDR) family.</text>
</comment>
<comment type="caution">
    <text evidence="4">The sequence shown here is derived from an EMBL/GenBank/DDBJ whole genome shotgun (WGS) entry which is preliminary data.</text>
</comment>
<dbReference type="SUPFAM" id="SSF51735">
    <property type="entry name" value="NAD(P)-binding Rossmann-fold domains"/>
    <property type="match status" value="1"/>
</dbReference>
<dbReference type="InterPro" id="IPR036291">
    <property type="entry name" value="NAD(P)-bd_dom_sf"/>
</dbReference>
<dbReference type="AlphaFoldDB" id="A0A4S4FQW1"/>
<evidence type="ECO:0000313" key="4">
    <source>
        <dbReference type="EMBL" id="THG32701.1"/>
    </source>
</evidence>
<dbReference type="PRINTS" id="PR00080">
    <property type="entry name" value="SDRFAMILY"/>
</dbReference>
<dbReference type="Proteomes" id="UP000307380">
    <property type="component" value="Unassembled WGS sequence"/>
</dbReference>
<dbReference type="PANTHER" id="PTHR44196">
    <property type="entry name" value="DEHYDROGENASE/REDUCTASE SDR FAMILY MEMBER 7B"/>
    <property type="match status" value="1"/>
</dbReference>
<dbReference type="PANTHER" id="PTHR44196:SF1">
    <property type="entry name" value="DEHYDROGENASE_REDUCTASE SDR FAMILY MEMBER 7B"/>
    <property type="match status" value="1"/>
</dbReference>
<evidence type="ECO:0000313" key="5">
    <source>
        <dbReference type="Proteomes" id="UP000307380"/>
    </source>
</evidence>
<dbReference type="InterPro" id="IPR020904">
    <property type="entry name" value="Sc_DH/Rdtase_CS"/>
</dbReference>
<name>A0A4S4FQW1_9MICO</name>
<dbReference type="InterPro" id="IPR002347">
    <property type="entry name" value="SDR_fam"/>
</dbReference>
<keyword evidence="2" id="KW-0560">Oxidoreductase</keyword>
<organism evidence="4 5">
    <name type="scientific">Orlajensenia flava</name>
    <dbReference type="NCBI Taxonomy" id="2565934"/>
    <lineage>
        <taxon>Bacteria</taxon>
        <taxon>Bacillati</taxon>
        <taxon>Actinomycetota</taxon>
        <taxon>Actinomycetes</taxon>
        <taxon>Micrococcales</taxon>
        <taxon>Microbacteriaceae</taxon>
        <taxon>Orlajensenia</taxon>
    </lineage>
</organism>
<accession>A0A4S4FQW1</accession>
<dbReference type="EMBL" id="SSSN01000009">
    <property type="protein sequence ID" value="THG32701.1"/>
    <property type="molecule type" value="Genomic_DNA"/>
</dbReference>
<proteinExistence type="inferred from homology"/>
<keyword evidence="5" id="KW-1185">Reference proteome</keyword>
<evidence type="ECO:0000256" key="1">
    <source>
        <dbReference type="ARBA" id="ARBA00006484"/>
    </source>
</evidence>